<evidence type="ECO:0000256" key="7">
    <source>
        <dbReference type="PROSITE-ProRule" id="PRU10100"/>
    </source>
</evidence>
<feature type="active site" evidence="7">
    <location>
        <position position="89"/>
    </location>
</feature>
<dbReference type="Gene3D" id="3.40.50.1170">
    <property type="entry name" value="L-asparaginase, N-terminal domain"/>
    <property type="match status" value="1"/>
</dbReference>
<dbReference type="CDD" id="cd08963">
    <property type="entry name" value="L-asparaginase_I"/>
    <property type="match status" value="1"/>
</dbReference>
<proteinExistence type="inferred from homology"/>
<dbReference type="SUPFAM" id="SSF53774">
    <property type="entry name" value="Glutaminase/Asparaginase"/>
    <property type="match status" value="1"/>
</dbReference>
<evidence type="ECO:0000256" key="3">
    <source>
        <dbReference type="ARBA" id="ARBA00022801"/>
    </source>
</evidence>
<dbReference type="RefSeq" id="WP_027290990.1">
    <property type="nucleotide sequence ID" value="NZ_CALVFX010000004.1"/>
</dbReference>
<dbReference type="InterPro" id="IPR037152">
    <property type="entry name" value="L-asparaginase_N_sf"/>
</dbReference>
<dbReference type="EC" id="3.5.1.1" evidence="2"/>
<comment type="similarity">
    <text evidence="1">Belongs to the asparaginase 1 family.</text>
</comment>
<dbReference type="InterPro" id="IPR006034">
    <property type="entry name" value="Asparaginase/glutaminase-like"/>
</dbReference>
<dbReference type="SMART" id="SM00870">
    <property type="entry name" value="Asparaginase"/>
    <property type="match status" value="1"/>
</dbReference>
<evidence type="ECO:0000256" key="2">
    <source>
        <dbReference type="ARBA" id="ARBA00012920"/>
    </source>
</evidence>
<dbReference type="PRINTS" id="PR00139">
    <property type="entry name" value="ASNGLNASE"/>
</dbReference>
<dbReference type="Proteomes" id="UP000255233">
    <property type="component" value="Unassembled WGS sequence"/>
</dbReference>
<dbReference type="InterPro" id="IPR041725">
    <property type="entry name" value="L-asparaginase_I"/>
</dbReference>
<dbReference type="STRING" id="880526.GCA_000427365_01286"/>
<dbReference type="InterPro" id="IPR027473">
    <property type="entry name" value="L-asparaginase_C"/>
</dbReference>
<dbReference type="PIRSF" id="PIRSF001220">
    <property type="entry name" value="L-ASNase_gatD"/>
    <property type="match status" value="1"/>
</dbReference>
<dbReference type="InterPro" id="IPR040919">
    <property type="entry name" value="Asparaginase_C"/>
</dbReference>
<evidence type="ECO:0000259" key="9">
    <source>
        <dbReference type="Pfam" id="PF17763"/>
    </source>
</evidence>
<dbReference type="Gene3D" id="3.40.50.40">
    <property type="match status" value="1"/>
</dbReference>
<dbReference type="OrthoDB" id="9788068at2"/>
<dbReference type="PANTHER" id="PTHR11707:SF28">
    <property type="entry name" value="60 KDA LYSOPHOSPHOLIPASE"/>
    <property type="match status" value="1"/>
</dbReference>
<organism evidence="10 11">
    <name type="scientific">Rikenella microfusus</name>
    <dbReference type="NCBI Taxonomy" id="28139"/>
    <lineage>
        <taxon>Bacteria</taxon>
        <taxon>Pseudomonadati</taxon>
        <taxon>Bacteroidota</taxon>
        <taxon>Bacteroidia</taxon>
        <taxon>Bacteroidales</taxon>
        <taxon>Rikenellaceae</taxon>
        <taxon>Rikenella</taxon>
    </lineage>
</organism>
<dbReference type="GO" id="GO:0004067">
    <property type="term" value="F:asparaginase activity"/>
    <property type="evidence" value="ECO:0007669"/>
    <property type="project" value="UniProtKB-UniRule"/>
</dbReference>
<accession>A0A379MMK6</accession>
<name>A0A379MMK6_9BACT</name>
<evidence type="ECO:0000313" key="11">
    <source>
        <dbReference type="Proteomes" id="UP000255233"/>
    </source>
</evidence>
<feature type="active site" evidence="6">
    <location>
        <position position="13"/>
    </location>
</feature>
<evidence type="ECO:0000259" key="8">
    <source>
        <dbReference type="Pfam" id="PF00710"/>
    </source>
</evidence>
<feature type="binding site" evidence="5">
    <location>
        <position position="58"/>
    </location>
    <ligand>
        <name>substrate</name>
    </ligand>
</feature>
<dbReference type="InterPro" id="IPR027474">
    <property type="entry name" value="L-asparaginase_N"/>
</dbReference>
<evidence type="ECO:0000256" key="6">
    <source>
        <dbReference type="PROSITE-ProRule" id="PRU10099"/>
    </source>
</evidence>
<protein>
    <recommendedName>
        <fullName evidence="2">asparaginase</fullName>
        <ecNumber evidence="2">3.5.1.1</ecNumber>
    </recommendedName>
</protein>
<dbReference type="InterPro" id="IPR020827">
    <property type="entry name" value="Asparaginase/glutaminase_AS1"/>
</dbReference>
<dbReference type="InterPro" id="IPR027475">
    <property type="entry name" value="Asparaginase/glutaminase_AS2"/>
</dbReference>
<dbReference type="PROSITE" id="PS00917">
    <property type="entry name" value="ASN_GLN_ASE_2"/>
    <property type="match status" value="1"/>
</dbReference>
<dbReference type="FunFam" id="3.40.50.40:FF:000001">
    <property type="entry name" value="L-asparaginase 1"/>
    <property type="match status" value="1"/>
</dbReference>
<dbReference type="NCBIfam" id="TIGR00519">
    <property type="entry name" value="asnASE_I"/>
    <property type="match status" value="1"/>
</dbReference>
<evidence type="ECO:0000256" key="4">
    <source>
        <dbReference type="PIRSR" id="PIRSR001220-1"/>
    </source>
</evidence>
<evidence type="ECO:0000313" key="10">
    <source>
        <dbReference type="EMBL" id="SUE32964.1"/>
    </source>
</evidence>
<dbReference type="InterPro" id="IPR036152">
    <property type="entry name" value="Asp/glu_Ase-like_sf"/>
</dbReference>
<dbReference type="PIRSF" id="PIRSF500176">
    <property type="entry name" value="L_ASNase"/>
    <property type="match status" value="1"/>
</dbReference>
<dbReference type="EMBL" id="UGVL01000001">
    <property type="protein sequence ID" value="SUE32964.1"/>
    <property type="molecule type" value="Genomic_DNA"/>
</dbReference>
<dbReference type="PROSITE" id="PS51732">
    <property type="entry name" value="ASN_GLN_ASE_3"/>
    <property type="match status" value="1"/>
</dbReference>
<evidence type="ECO:0000256" key="1">
    <source>
        <dbReference type="ARBA" id="ARBA00010518"/>
    </source>
</evidence>
<gene>
    <name evidence="10" type="primary">ansA</name>
    <name evidence="10" type="ORF">NCTC11190_00152</name>
</gene>
<feature type="domain" description="L-asparaginase N-terminal" evidence="8">
    <location>
        <begin position="5"/>
        <end position="190"/>
    </location>
</feature>
<dbReference type="SFLD" id="SFLDS00057">
    <property type="entry name" value="Glutaminase/Asparaginase"/>
    <property type="match status" value="1"/>
</dbReference>
<dbReference type="PROSITE" id="PS00144">
    <property type="entry name" value="ASN_GLN_ASE_1"/>
    <property type="match status" value="1"/>
</dbReference>
<keyword evidence="11" id="KW-1185">Reference proteome</keyword>
<evidence type="ECO:0000256" key="5">
    <source>
        <dbReference type="PIRSR" id="PIRSR001220-2"/>
    </source>
</evidence>
<dbReference type="FunFam" id="3.40.50.1170:FF:000001">
    <property type="entry name" value="L-asparaginase 2"/>
    <property type="match status" value="1"/>
</dbReference>
<feature type="domain" description="Asparaginase/glutaminase C-terminal" evidence="9">
    <location>
        <begin position="211"/>
        <end position="323"/>
    </location>
</feature>
<dbReference type="PANTHER" id="PTHR11707">
    <property type="entry name" value="L-ASPARAGINASE"/>
    <property type="match status" value="1"/>
</dbReference>
<dbReference type="AlphaFoldDB" id="A0A379MMK6"/>
<dbReference type="Pfam" id="PF00710">
    <property type="entry name" value="Asparaginase"/>
    <property type="match status" value="1"/>
</dbReference>
<dbReference type="Pfam" id="PF17763">
    <property type="entry name" value="Asparaginase_C"/>
    <property type="match status" value="1"/>
</dbReference>
<sequence length="337" mass="37045">MTRSILLIYTGGTIGMKTNPETGSLAPFDFDQIGTEVPELRKFGIRIDTITFDPVIDSSNVSPAEWNRLAQVIRDNYERYDGFVVLHGTDTMAYTASALSFMMENLAKPIIFTGSQIPIGVLRTDGRENLISAIEIAAAGEVPEVCIYFQNSLLRANRTIKYNAEHFNAFRSPNYPPLAEAGITIKYNTPYIRKVDSFLPSLKVNTSLETRVAVVRIFPGLRPEIFRAMLGVGELRGVVLETYGAGNAPTDPWFVEAVTATVARGVVVMNVTQCAAGSVDMALYDTGRTLLKAGVVSGRDMTTEAALAKLMYLLGEKLPQEQLLHYLHTPIRGEITL</sequence>
<feature type="binding site" evidence="5">
    <location>
        <begin position="89"/>
        <end position="90"/>
    </location>
    <ligand>
        <name>substrate</name>
    </ligand>
</feature>
<feature type="active site" description="O-isoaspartyl threonine intermediate" evidence="4">
    <location>
        <position position="13"/>
    </location>
</feature>
<dbReference type="InterPro" id="IPR006033">
    <property type="entry name" value="AsnA_fam"/>
</dbReference>
<keyword evidence="3 10" id="KW-0378">Hydrolase</keyword>
<dbReference type="GO" id="GO:0009066">
    <property type="term" value="P:aspartate family amino acid metabolic process"/>
    <property type="evidence" value="ECO:0007669"/>
    <property type="project" value="UniProtKB-ARBA"/>
</dbReference>
<reference evidence="10 11" key="1">
    <citation type="submission" date="2018-06" db="EMBL/GenBank/DDBJ databases">
        <authorList>
            <consortium name="Pathogen Informatics"/>
            <person name="Doyle S."/>
        </authorList>
    </citation>
    <scope>NUCLEOTIDE SEQUENCE [LARGE SCALE GENOMIC DNA]</scope>
    <source>
        <strain evidence="10 11">NCTC11190</strain>
    </source>
</reference>